<dbReference type="EMBL" id="CP110421">
    <property type="protein sequence ID" value="WAQ80936.1"/>
    <property type="molecule type" value="Genomic_DNA"/>
</dbReference>
<keyword evidence="2" id="KW-1185">Reference proteome</keyword>
<name>A0ABY7C9W4_9BASI</name>
<evidence type="ECO:0000313" key="2">
    <source>
        <dbReference type="Proteomes" id="UP001164743"/>
    </source>
</evidence>
<dbReference type="GeneID" id="77806179"/>
<organism evidence="1 2">
    <name type="scientific">Puccinia triticina</name>
    <dbReference type="NCBI Taxonomy" id="208348"/>
    <lineage>
        <taxon>Eukaryota</taxon>
        <taxon>Fungi</taxon>
        <taxon>Dikarya</taxon>
        <taxon>Basidiomycota</taxon>
        <taxon>Pucciniomycotina</taxon>
        <taxon>Pucciniomycetes</taxon>
        <taxon>Pucciniales</taxon>
        <taxon>Pucciniaceae</taxon>
        <taxon>Puccinia</taxon>
    </lineage>
</organism>
<dbReference type="RefSeq" id="XP_053016491.1">
    <property type="nucleotide sequence ID" value="XM_053165284.1"/>
</dbReference>
<accession>A0ABY7C9W4</accession>
<dbReference type="Proteomes" id="UP001164743">
    <property type="component" value="Chromosome 1A"/>
</dbReference>
<proteinExistence type="predicted"/>
<sequence>MGPPAFALFTLPPPPNCRPNSANHPAATSRYFAIRLHSITRAPPRFAYFRYPPDCYQPTVSHTVDLTNSAEHNYAGIRRFELVLDNSPLAALLAPSSKKSRSSTVVTASNVVGTQLAPPLRSEKKSVGVLDKKIQFTADSIKIDELQGHGSSWKDNQQIPALPNPLRECPNTDDTEAITKLRNETTFYSKLNYAINCAFLPKSTSVAMKAIEYLNEHGSDSVKEKLQLEKNMIVACTTLDVG</sequence>
<evidence type="ECO:0000313" key="1">
    <source>
        <dbReference type="EMBL" id="WAQ80936.1"/>
    </source>
</evidence>
<protein>
    <submittedName>
        <fullName evidence="1">Uncharacterized protein</fullName>
    </submittedName>
</protein>
<gene>
    <name evidence="1" type="ORF">PtA15_1A274</name>
</gene>
<reference evidence="1" key="1">
    <citation type="submission" date="2022-10" db="EMBL/GenBank/DDBJ databases">
        <title>Puccinia triticina Genome sequencing and assembly.</title>
        <authorList>
            <person name="Li C."/>
        </authorList>
    </citation>
    <scope>NUCLEOTIDE SEQUENCE</scope>
    <source>
        <strain evidence="1">Pt15</strain>
    </source>
</reference>